<dbReference type="SUPFAM" id="SSF56601">
    <property type="entry name" value="beta-lactamase/transpeptidase-like"/>
    <property type="match status" value="1"/>
</dbReference>
<protein>
    <submittedName>
        <fullName evidence="12">D-alanyl-D-alanine carboxypeptidase</fullName>
    </submittedName>
</protein>
<evidence type="ECO:0000256" key="4">
    <source>
        <dbReference type="ARBA" id="ARBA00022960"/>
    </source>
</evidence>
<evidence type="ECO:0000256" key="7">
    <source>
        <dbReference type="PIRSR" id="PIRSR618044-1"/>
    </source>
</evidence>
<accession>A0A2W5BXS7</accession>
<dbReference type="InterPro" id="IPR018044">
    <property type="entry name" value="Peptidase_S11"/>
</dbReference>
<gene>
    <name evidence="12" type="ORF">DI626_03000</name>
</gene>
<dbReference type="GO" id="GO:0006508">
    <property type="term" value="P:proteolysis"/>
    <property type="evidence" value="ECO:0007669"/>
    <property type="project" value="InterPro"/>
</dbReference>
<comment type="similarity">
    <text evidence="1 9">Belongs to the peptidase S11 family.</text>
</comment>
<keyword evidence="2 10" id="KW-0732">Signal</keyword>
<name>A0A2W5BXS7_9BACT</name>
<evidence type="ECO:0000313" key="13">
    <source>
        <dbReference type="Proteomes" id="UP000249557"/>
    </source>
</evidence>
<keyword evidence="12" id="KW-0121">Carboxypeptidase</keyword>
<keyword evidence="5" id="KW-0573">Peptidoglycan synthesis</keyword>
<dbReference type="Proteomes" id="UP000249557">
    <property type="component" value="Unassembled WGS sequence"/>
</dbReference>
<dbReference type="AlphaFoldDB" id="A0A2W5BXS7"/>
<dbReference type="InterPro" id="IPR001967">
    <property type="entry name" value="Peptidase_S11_N"/>
</dbReference>
<evidence type="ECO:0000256" key="8">
    <source>
        <dbReference type="PIRSR" id="PIRSR618044-2"/>
    </source>
</evidence>
<keyword evidence="12" id="KW-0645">Protease</keyword>
<dbReference type="InterPro" id="IPR012338">
    <property type="entry name" value="Beta-lactam/transpept-like"/>
</dbReference>
<evidence type="ECO:0000256" key="9">
    <source>
        <dbReference type="RuleBase" id="RU004016"/>
    </source>
</evidence>
<dbReference type="GO" id="GO:0008360">
    <property type="term" value="P:regulation of cell shape"/>
    <property type="evidence" value="ECO:0007669"/>
    <property type="project" value="UniProtKB-KW"/>
</dbReference>
<feature type="active site" description="Acyl-ester intermediate" evidence="7">
    <location>
        <position position="62"/>
    </location>
</feature>
<evidence type="ECO:0000256" key="6">
    <source>
        <dbReference type="ARBA" id="ARBA00023316"/>
    </source>
</evidence>
<evidence type="ECO:0000256" key="3">
    <source>
        <dbReference type="ARBA" id="ARBA00022801"/>
    </source>
</evidence>
<evidence type="ECO:0000256" key="1">
    <source>
        <dbReference type="ARBA" id="ARBA00007164"/>
    </source>
</evidence>
<reference evidence="12 13" key="1">
    <citation type="submission" date="2017-08" db="EMBL/GenBank/DDBJ databases">
        <title>Infants hospitalized years apart are colonized by the same room-sourced microbial strains.</title>
        <authorList>
            <person name="Brooks B."/>
            <person name="Olm M.R."/>
            <person name="Firek B.A."/>
            <person name="Baker R."/>
            <person name="Thomas B.C."/>
            <person name="Morowitz M.J."/>
            <person name="Banfield J.F."/>
        </authorList>
    </citation>
    <scope>NUCLEOTIDE SEQUENCE [LARGE SCALE GENOMIC DNA]</scope>
    <source>
        <strain evidence="12">S2_018_000_R2_104</strain>
    </source>
</reference>
<comment type="caution">
    <text evidence="12">The sequence shown here is derived from an EMBL/GenBank/DDBJ whole genome shotgun (WGS) entry which is preliminary data.</text>
</comment>
<evidence type="ECO:0000313" key="12">
    <source>
        <dbReference type="EMBL" id="PZO87885.1"/>
    </source>
</evidence>
<organism evidence="12 13">
    <name type="scientific">Micavibrio aeruginosavorus</name>
    <dbReference type="NCBI Taxonomy" id="349221"/>
    <lineage>
        <taxon>Bacteria</taxon>
        <taxon>Pseudomonadati</taxon>
        <taxon>Bdellovibrionota</taxon>
        <taxon>Bdellovibrionia</taxon>
        <taxon>Bdellovibrionales</taxon>
        <taxon>Pseudobdellovibrionaceae</taxon>
        <taxon>Micavibrio</taxon>
    </lineage>
</organism>
<evidence type="ECO:0000256" key="2">
    <source>
        <dbReference type="ARBA" id="ARBA00022729"/>
    </source>
</evidence>
<dbReference type="Gene3D" id="3.40.710.10">
    <property type="entry name" value="DD-peptidase/beta-lactamase superfamily"/>
    <property type="match status" value="1"/>
</dbReference>
<feature type="active site" evidence="7">
    <location>
        <position position="122"/>
    </location>
</feature>
<dbReference type="GO" id="GO:0071555">
    <property type="term" value="P:cell wall organization"/>
    <property type="evidence" value="ECO:0007669"/>
    <property type="project" value="UniProtKB-KW"/>
</dbReference>
<evidence type="ECO:0000256" key="5">
    <source>
        <dbReference type="ARBA" id="ARBA00022984"/>
    </source>
</evidence>
<proteinExistence type="inferred from homology"/>
<dbReference type="EMBL" id="QFNK01000037">
    <property type="protein sequence ID" value="PZO87885.1"/>
    <property type="molecule type" value="Genomic_DNA"/>
</dbReference>
<evidence type="ECO:0000256" key="10">
    <source>
        <dbReference type="SAM" id="SignalP"/>
    </source>
</evidence>
<feature type="active site" description="Proton acceptor" evidence="7">
    <location>
        <position position="65"/>
    </location>
</feature>
<dbReference type="Pfam" id="PF00768">
    <property type="entry name" value="Peptidase_S11"/>
    <property type="match status" value="1"/>
</dbReference>
<feature type="domain" description="Peptidase S11 D-alanyl-D-alanine carboxypeptidase A N-terminal" evidence="11">
    <location>
        <begin position="37"/>
        <end position="255"/>
    </location>
</feature>
<dbReference type="PRINTS" id="PR00725">
    <property type="entry name" value="DADACBPTASE1"/>
</dbReference>
<dbReference type="GO" id="GO:0009002">
    <property type="term" value="F:serine-type D-Ala-D-Ala carboxypeptidase activity"/>
    <property type="evidence" value="ECO:0007669"/>
    <property type="project" value="InterPro"/>
</dbReference>
<keyword evidence="4" id="KW-0133">Cell shape</keyword>
<dbReference type="PANTHER" id="PTHR21581:SF6">
    <property type="entry name" value="TRAFFICKING PROTEIN PARTICLE COMPLEX SUBUNIT 12"/>
    <property type="match status" value="1"/>
</dbReference>
<keyword evidence="3" id="KW-0378">Hydrolase</keyword>
<feature type="binding site" evidence="8">
    <location>
        <position position="224"/>
    </location>
    <ligand>
        <name>substrate</name>
    </ligand>
</feature>
<keyword evidence="6" id="KW-0961">Cell wall biogenesis/degradation</keyword>
<feature type="signal peptide" evidence="10">
    <location>
        <begin position="1"/>
        <end position="23"/>
    </location>
</feature>
<evidence type="ECO:0000259" key="11">
    <source>
        <dbReference type="Pfam" id="PF00768"/>
    </source>
</evidence>
<dbReference type="PANTHER" id="PTHR21581">
    <property type="entry name" value="D-ALANYL-D-ALANINE CARBOXYPEPTIDASE"/>
    <property type="match status" value="1"/>
</dbReference>
<sequence>MRRLTAFILILSTFLALPQGVSAKAKSKAESGNDKYASIVIDAATGQVISEQNANASLYPASLTKVMTLMMLFEAMESGNVRLNDKIAISARAAAQQPSKIGLSAGSSIRVEDAILALVTKSANDISVAIAEHLAGSEDRFALRMTRRAQDIGMTRTTFRNASGLPNAGQKSSARDMATLARYIITRYPNYYRYFSTKQFTYRGVTYNNHNRLMQSYPGMDGFKTGFINASGFNLIASARRDGRRLIGVVFGGKTWKSRNDHMASLLDRGFGQMGEVRYAGNSGQIERVPVVDVTQTAAVAPMPRPAPKPDVPASVAQAPEAVEVIRATRTVPQQNAPSYTSLSSLETGRQLVVPSQTLQLPAAKRQDAADIAVADIKNAMNRGDYSEVTGQGDFDAGNARRIETALITAAVYKGDHDKVQQISAARVAPAPDQPAQVPAQIERVSIPSTEPQPYDASRWSVQIGAYNSRVATDDALRLAHRKLPEDLTHASPVVVPLKTSEGLLFRARLGNLTQAQATEACRHFRDCLPVAPR</sequence>
<dbReference type="GO" id="GO:0009252">
    <property type="term" value="P:peptidoglycan biosynthetic process"/>
    <property type="evidence" value="ECO:0007669"/>
    <property type="project" value="UniProtKB-KW"/>
</dbReference>
<feature type="chain" id="PRO_5015883587" evidence="10">
    <location>
        <begin position="24"/>
        <end position="534"/>
    </location>
</feature>